<dbReference type="Proteomes" id="UP000221339">
    <property type="component" value="Segment"/>
</dbReference>
<keyword evidence="2" id="KW-1185">Reference proteome</keyword>
<evidence type="ECO:0000313" key="2">
    <source>
        <dbReference type="Proteomes" id="UP000221339"/>
    </source>
</evidence>
<evidence type="ECO:0000313" key="1">
    <source>
        <dbReference type="EMBL" id="AKU43628.1"/>
    </source>
</evidence>
<name>A0A0K1LN35_9CAUD</name>
<reference evidence="1 2" key="1">
    <citation type="journal article" date="2015" name="Genome Announc.">
        <title>Complete Genome Sequence of Caulobacter crescentus Siphophage Seuss.</title>
        <authorList>
            <person name="Sloan J.M."/>
            <person name="Keene J.L."/>
            <person name="Cahill J.L."/>
            <person name="Rasche E.S."/>
            <person name="Kuty Everett G.F."/>
        </authorList>
    </citation>
    <scope>NUCLEOTIDE SEQUENCE [LARGE SCALE GENOMIC DNA]</scope>
</reference>
<organism evidence="1 2">
    <name type="scientific">Caulobacter phage Seuss</name>
    <dbReference type="NCBI Taxonomy" id="1675601"/>
    <lineage>
        <taxon>Viruses</taxon>
        <taxon>Duplodnaviria</taxon>
        <taxon>Heunggongvirae</taxon>
        <taxon>Uroviricota</taxon>
        <taxon>Caudoviricetes</taxon>
        <taxon>Seussvirus</taxon>
        <taxon>Seussvirus seuss</taxon>
    </lineage>
</organism>
<sequence>MSTSTSKTLHFSIDGEYITDLVRTRVREGRWDWSLKLLMEDLHGMTYDIALRILKGDAKLTGVNSLELADDDDQEYKRQLAWHFAGVYVASDGRFMRPYAIVTSWGPDDMVPEANGPRRNPKYIHNSLFYADDPVKDTHYVLNGDFKSHTRNCLMSRGNILFKEIRGFPHAFFEHAGLERPQEAIDNYLAAEHVPRLYERGYIKPDLDNVVIMATKAAPPRPASTLQKFLAAERAPKRSTDELRREIDNAAGDERFDMEVDGVIHSIPTRPFENWALNRTGWWHLAPKWDPICPQGLKMMGDDPYHSDWIIGGGFEPSDWHFAGDGPLNNAAYEAMEEVQKRYFNAKIPILSGSGKVEGRIAHIEPKGRLPDGCQVGVIKNAGPDYVYAAQDAIQRGAVLITEVGGAVAHLVTVFREQDLKIVRVEGALKKYPPNRWVRVDLTAGTIELTDRNAPMRLSDGTVLETQNYDD</sequence>
<protein>
    <recommendedName>
        <fullName evidence="3">PEP-utilising enzyme mobile domain-containing protein</fullName>
    </recommendedName>
</protein>
<dbReference type="EMBL" id="KT001914">
    <property type="protein sequence ID" value="AKU43628.1"/>
    <property type="molecule type" value="Genomic_DNA"/>
</dbReference>
<gene>
    <name evidence="1" type="ORF">CPT_Seuss102</name>
</gene>
<accession>A0A0K1LN35</accession>
<evidence type="ECO:0008006" key="3">
    <source>
        <dbReference type="Google" id="ProtNLM"/>
    </source>
</evidence>
<proteinExistence type="predicted"/>